<dbReference type="EMBL" id="JALNTZ010000002">
    <property type="protein sequence ID" value="KAJ3662958.1"/>
    <property type="molecule type" value="Genomic_DNA"/>
</dbReference>
<feature type="region of interest" description="Disordered" evidence="2">
    <location>
        <begin position="1"/>
        <end position="31"/>
    </location>
</feature>
<dbReference type="Proteomes" id="UP001168821">
    <property type="component" value="Unassembled WGS sequence"/>
</dbReference>
<evidence type="ECO:0000313" key="4">
    <source>
        <dbReference type="Proteomes" id="UP001168821"/>
    </source>
</evidence>
<feature type="compositionally biased region" description="Basic and acidic residues" evidence="2">
    <location>
        <begin position="70"/>
        <end position="80"/>
    </location>
</feature>
<feature type="compositionally biased region" description="Polar residues" evidence="2">
    <location>
        <begin position="87"/>
        <end position="100"/>
    </location>
</feature>
<evidence type="ECO:0000313" key="3">
    <source>
        <dbReference type="EMBL" id="KAJ3662958.1"/>
    </source>
</evidence>
<feature type="coiled-coil region" evidence="1">
    <location>
        <begin position="400"/>
        <end position="555"/>
    </location>
</feature>
<protein>
    <submittedName>
        <fullName evidence="3">Uncharacterized protein</fullName>
    </submittedName>
</protein>
<keyword evidence="1" id="KW-0175">Coiled coil</keyword>
<feature type="region of interest" description="Disordered" evidence="2">
    <location>
        <begin position="70"/>
        <end position="100"/>
    </location>
</feature>
<keyword evidence="4" id="KW-1185">Reference proteome</keyword>
<feature type="coiled-coil region" evidence="1">
    <location>
        <begin position="700"/>
        <end position="813"/>
    </location>
</feature>
<evidence type="ECO:0000256" key="1">
    <source>
        <dbReference type="SAM" id="Coils"/>
    </source>
</evidence>
<sequence>MSIFQDNSLAVDNPQSREEEEDLEEQRRREEELSDLLATGIHAFNYEDSTMNSSVTSVEEVGPNYVKTKGKNDFNYEDSSKAVPDNLSANSSQVTERNYKNVDQQEQLKVLYDVRVREINNLREEFNKFKAEKEKEMTVLKHKVTLSEAELRHCQVTLSNSESLLVEKNDVINHLKGNITSQVDEISNLKKVLEQQNLEICTYKSTVNELQMKLADNNPFNTGARKLNSEELQKAHRDQIIKLETFLQEKSKKVEILEKEKNNLKEDMKKLVGQKNEVEEENNLMIISLSKKLQSAQQQCKDLFLLGEAIKKESDHFKDRIQQYDNKIDLSGDSLALNNVDKDTIVVHIEKLKRMLLDKDVELNTLKTKLKFYNSDLDELFEYRQLLNKMYSCEVKLCNNSEHEELIIFMQRQLQSYQQAIDDRNNQIMSLNMVNKELQEKIEEMLEQTRTDIQNISQKYSLPQLETMSNELKNAEEMINNLKQQLTEKGDDKGKFEKILREKEDLQELVTQERKKFEESVSQTKRELKDINNERNKLLQELSEFKKTELQLTEENEKVKTQLQKICLNLGLSEAEIFDSEDIHDVSTLKSKYGQIHDQLQHVLMHLESMNVKRTNFNIVFKLKKQLQNFLNLMTEQSLEQKHVEDKLEQWDNMLSDFIESLRHDASLTNGDLELKDSIEDVTNAKTMLEGEKFALEYQLKSRTLELEEAKKQIALLNENNSSLSQEFEQSTRSVQKLNDQIQNLKKCLQVVEENKVEVEKQLENTQKQLNEAKQETIDLRKQVREVNENVVRKNLCKELRNVEDTLQQSNNDVLGSDIFQKCLQAQVLKAEITLRDKLHEENVQKMQKIEDQYKNVLTEKTEMYNKEKEKWKRQEANYRKQFAALLEECGKKMEELENENIKLVKRVNGVLQEHEAFKNNAIISIEKSNKVAADCKKAMRESSTKWATLLQSYMTDATKIEKQQQRIAKGVLKKIKLNQAEVTLIENLYDNKIKQLKEKNLGNKFNIV</sequence>
<organism evidence="3 4">
    <name type="scientific">Zophobas morio</name>
    <dbReference type="NCBI Taxonomy" id="2755281"/>
    <lineage>
        <taxon>Eukaryota</taxon>
        <taxon>Metazoa</taxon>
        <taxon>Ecdysozoa</taxon>
        <taxon>Arthropoda</taxon>
        <taxon>Hexapoda</taxon>
        <taxon>Insecta</taxon>
        <taxon>Pterygota</taxon>
        <taxon>Neoptera</taxon>
        <taxon>Endopterygota</taxon>
        <taxon>Coleoptera</taxon>
        <taxon>Polyphaga</taxon>
        <taxon>Cucujiformia</taxon>
        <taxon>Tenebrionidae</taxon>
        <taxon>Zophobas</taxon>
    </lineage>
</organism>
<feature type="coiled-coil region" evidence="1">
    <location>
        <begin position="240"/>
        <end position="281"/>
    </location>
</feature>
<proteinExistence type="predicted"/>
<dbReference type="AlphaFoldDB" id="A0AA38IWD8"/>
<feature type="compositionally biased region" description="Polar residues" evidence="2">
    <location>
        <begin position="1"/>
        <end position="14"/>
    </location>
</feature>
<comment type="caution">
    <text evidence="3">The sequence shown here is derived from an EMBL/GenBank/DDBJ whole genome shotgun (WGS) entry which is preliminary data.</text>
</comment>
<gene>
    <name evidence="3" type="ORF">Zmor_007272</name>
</gene>
<feature type="coiled-coil region" evidence="1">
    <location>
        <begin position="847"/>
        <end position="914"/>
    </location>
</feature>
<reference evidence="3" key="1">
    <citation type="journal article" date="2023" name="G3 (Bethesda)">
        <title>Whole genome assemblies of Zophobas morio and Tenebrio molitor.</title>
        <authorList>
            <person name="Kaur S."/>
            <person name="Stinson S.A."/>
            <person name="diCenzo G.C."/>
        </authorList>
    </citation>
    <scope>NUCLEOTIDE SEQUENCE</scope>
    <source>
        <strain evidence="3">QUZm001</strain>
    </source>
</reference>
<dbReference type="PANTHER" id="PTHR23159:SF31">
    <property type="entry name" value="CENTROSOME-ASSOCIATED PROTEIN CEP250 ISOFORM X1"/>
    <property type="match status" value="1"/>
</dbReference>
<dbReference type="PANTHER" id="PTHR23159">
    <property type="entry name" value="CENTROSOMAL PROTEIN 2"/>
    <property type="match status" value="1"/>
</dbReference>
<evidence type="ECO:0000256" key="2">
    <source>
        <dbReference type="SAM" id="MobiDB-lite"/>
    </source>
</evidence>
<accession>A0AA38IWD8</accession>
<name>A0AA38IWD8_9CUCU</name>